<dbReference type="SUPFAM" id="SSF54593">
    <property type="entry name" value="Glyoxalase/Bleomycin resistance protein/Dihydroxybiphenyl dioxygenase"/>
    <property type="match status" value="2"/>
</dbReference>
<comment type="caution">
    <text evidence="2">The sequence shown here is derived from an EMBL/GenBank/DDBJ whole genome shotgun (WGS) entry which is preliminary data.</text>
</comment>
<sequence length="262" mass="27399">MLTTDFVFGSPCWLDLGAPDIDAAVAFYGAVFDWEHRSAGPDMGGYGFFQVGGRTVAAVGPLTEEGARSAWTLYFSTSDADSTVRSAERSGGTVRVGPMEVGEEGRLAQLSDPQGADFAIWQPGRIRGLDEVSRPGALSWTELCTSDVAGAKAFYGALFGWQTSDVPMPGGNEGTYTLITPSGQGEDLMQGGFVQLPVEYLPEGPYWHPVFEVADCDAAVARLTSAGGNVQMGPDDVEGVGRLAVGTDPAGAEFVVLTPSAG</sequence>
<feature type="domain" description="VOC" evidence="1">
    <location>
        <begin position="137"/>
        <end position="259"/>
    </location>
</feature>
<dbReference type="PROSITE" id="PS51819">
    <property type="entry name" value="VOC"/>
    <property type="match status" value="2"/>
</dbReference>
<dbReference type="InterPro" id="IPR029068">
    <property type="entry name" value="Glyas_Bleomycin-R_OHBP_Dase"/>
</dbReference>
<dbReference type="InterPro" id="IPR037523">
    <property type="entry name" value="VOC_core"/>
</dbReference>
<reference evidence="3" key="1">
    <citation type="journal article" date="2019" name="Int. J. Syst. Evol. Microbiol.">
        <title>The Global Catalogue of Microorganisms (GCM) 10K type strain sequencing project: providing services to taxonomists for standard genome sequencing and annotation.</title>
        <authorList>
            <consortium name="The Broad Institute Genomics Platform"/>
            <consortium name="The Broad Institute Genome Sequencing Center for Infectious Disease"/>
            <person name="Wu L."/>
            <person name="Ma J."/>
        </authorList>
    </citation>
    <scope>NUCLEOTIDE SEQUENCE [LARGE SCALE GENOMIC DNA]</scope>
    <source>
        <strain evidence="3">XZYJ18</strain>
    </source>
</reference>
<dbReference type="InterPro" id="IPR004360">
    <property type="entry name" value="Glyas_Fos-R_dOase_dom"/>
</dbReference>
<dbReference type="PANTHER" id="PTHR33993">
    <property type="entry name" value="GLYOXALASE-RELATED"/>
    <property type="match status" value="1"/>
</dbReference>
<evidence type="ECO:0000259" key="1">
    <source>
        <dbReference type="PROSITE" id="PS51819"/>
    </source>
</evidence>
<dbReference type="CDD" id="cd07247">
    <property type="entry name" value="SgaA_N_like"/>
    <property type="match status" value="2"/>
</dbReference>
<dbReference type="RefSeq" id="WP_378572198.1">
    <property type="nucleotide sequence ID" value="NZ_JBHSFQ010000004.1"/>
</dbReference>
<dbReference type="InterPro" id="IPR052164">
    <property type="entry name" value="Anthracycline_SecMetBiosynth"/>
</dbReference>
<accession>A0ABV9DUN7</accession>
<dbReference type="PANTHER" id="PTHR33993:SF10">
    <property type="entry name" value="CONSERVED PROTEIN"/>
    <property type="match status" value="1"/>
</dbReference>
<evidence type="ECO:0000313" key="2">
    <source>
        <dbReference type="EMBL" id="MFC4561589.1"/>
    </source>
</evidence>
<evidence type="ECO:0000313" key="3">
    <source>
        <dbReference type="Proteomes" id="UP001595923"/>
    </source>
</evidence>
<protein>
    <submittedName>
        <fullName evidence="2">VOC family protein</fullName>
    </submittedName>
</protein>
<dbReference type="Gene3D" id="3.10.180.10">
    <property type="entry name" value="2,3-Dihydroxybiphenyl 1,2-Dioxygenase, domain 1"/>
    <property type="match status" value="2"/>
</dbReference>
<dbReference type="EMBL" id="JBHSFQ010000004">
    <property type="protein sequence ID" value="MFC4561589.1"/>
    <property type="molecule type" value="Genomic_DNA"/>
</dbReference>
<feature type="domain" description="VOC" evidence="1">
    <location>
        <begin position="10"/>
        <end position="123"/>
    </location>
</feature>
<organism evidence="2 3">
    <name type="scientific">Nocardiopsis mangrovi</name>
    <dbReference type="NCBI Taxonomy" id="1179818"/>
    <lineage>
        <taxon>Bacteria</taxon>
        <taxon>Bacillati</taxon>
        <taxon>Actinomycetota</taxon>
        <taxon>Actinomycetes</taxon>
        <taxon>Streptosporangiales</taxon>
        <taxon>Nocardiopsidaceae</taxon>
        <taxon>Nocardiopsis</taxon>
    </lineage>
</organism>
<dbReference type="Pfam" id="PF00903">
    <property type="entry name" value="Glyoxalase"/>
    <property type="match status" value="2"/>
</dbReference>
<keyword evidence="3" id="KW-1185">Reference proteome</keyword>
<gene>
    <name evidence="2" type="ORF">ACFO4E_06955</name>
</gene>
<proteinExistence type="predicted"/>
<name>A0ABV9DUN7_9ACTN</name>
<dbReference type="Proteomes" id="UP001595923">
    <property type="component" value="Unassembled WGS sequence"/>
</dbReference>